<dbReference type="InterPro" id="IPR032436">
    <property type="entry name" value="URB1_C"/>
</dbReference>
<dbReference type="EMBL" id="HBEA01014790">
    <property type="protein sequence ID" value="CAD8261815.1"/>
    <property type="molecule type" value="Transcribed_RNA"/>
</dbReference>
<feature type="domain" description="URB1 C-terminal" evidence="2">
    <location>
        <begin position="138"/>
        <end position="377"/>
    </location>
</feature>
<evidence type="ECO:0000313" key="3">
    <source>
        <dbReference type="EMBL" id="CAD8261815.1"/>
    </source>
</evidence>
<organism evidence="3">
    <name type="scientific">Pinguiococcus pyrenoidosus</name>
    <dbReference type="NCBI Taxonomy" id="172671"/>
    <lineage>
        <taxon>Eukaryota</taxon>
        <taxon>Sar</taxon>
        <taxon>Stramenopiles</taxon>
        <taxon>Ochrophyta</taxon>
        <taxon>Pinguiophyceae</taxon>
        <taxon>Pinguiochrysidales</taxon>
        <taxon>Pinguiochrysidaceae</taxon>
        <taxon>Pinguiococcus</taxon>
    </lineage>
</organism>
<name>A0A7R9UCB5_9STRA</name>
<dbReference type="InterPro" id="IPR039844">
    <property type="entry name" value="URB1"/>
</dbReference>
<feature type="region of interest" description="Disordered" evidence="1">
    <location>
        <begin position="743"/>
        <end position="789"/>
    </location>
</feature>
<dbReference type="PANTHER" id="PTHR13500">
    <property type="entry name" value="NUCLEOLAR PRERIBOSOMAL-ASSOCIATED PROTEIN 1"/>
    <property type="match status" value="1"/>
</dbReference>
<evidence type="ECO:0000259" key="2">
    <source>
        <dbReference type="Pfam" id="PF16201"/>
    </source>
</evidence>
<protein>
    <recommendedName>
        <fullName evidence="2">URB1 C-terminal domain-containing protein</fullName>
    </recommendedName>
</protein>
<reference evidence="3" key="1">
    <citation type="submission" date="2021-01" db="EMBL/GenBank/DDBJ databases">
        <authorList>
            <person name="Corre E."/>
            <person name="Pelletier E."/>
            <person name="Niang G."/>
            <person name="Scheremetjew M."/>
            <person name="Finn R."/>
            <person name="Kale V."/>
            <person name="Holt S."/>
            <person name="Cochrane G."/>
            <person name="Meng A."/>
            <person name="Brown T."/>
            <person name="Cohen L."/>
        </authorList>
    </citation>
    <scope>NUCLEOTIDE SEQUENCE</scope>
    <source>
        <strain evidence="3">CCMP2078</strain>
    </source>
</reference>
<feature type="region of interest" description="Disordered" evidence="1">
    <location>
        <begin position="77"/>
        <end position="103"/>
    </location>
</feature>
<dbReference type="AlphaFoldDB" id="A0A7R9UCB5"/>
<dbReference type="GO" id="GO:0000463">
    <property type="term" value="P:maturation of LSU-rRNA from tricistronic rRNA transcript (SSU-rRNA, 5.8S rRNA, LSU-rRNA)"/>
    <property type="evidence" value="ECO:0007669"/>
    <property type="project" value="TreeGrafter"/>
</dbReference>
<feature type="compositionally biased region" description="Basic and acidic residues" evidence="1">
    <location>
        <begin position="79"/>
        <end position="89"/>
    </location>
</feature>
<dbReference type="Pfam" id="PF16201">
    <property type="entry name" value="NopRA1"/>
    <property type="match status" value="1"/>
</dbReference>
<dbReference type="PANTHER" id="PTHR13500:SF0">
    <property type="entry name" value="NUCLEOLAR PRE-RIBOSOMAL-ASSOCIATED PROTEIN 1"/>
    <property type="match status" value="1"/>
</dbReference>
<evidence type="ECO:0000256" key="1">
    <source>
        <dbReference type="SAM" id="MobiDB-lite"/>
    </source>
</evidence>
<proteinExistence type="predicted"/>
<dbReference type="GO" id="GO:0005730">
    <property type="term" value="C:nucleolus"/>
    <property type="evidence" value="ECO:0007669"/>
    <property type="project" value="TreeGrafter"/>
</dbReference>
<dbReference type="GO" id="GO:0000466">
    <property type="term" value="P:maturation of 5.8S rRNA from tricistronic rRNA transcript (SSU-rRNA, 5.8S rRNA, LSU-rRNA)"/>
    <property type="evidence" value="ECO:0007669"/>
    <property type="project" value="TreeGrafter"/>
</dbReference>
<sequence>MSAASHSRDLRKVVLRCLAGYRGSTRAVDRALLRISGGVGTAGASQTGADLHLPRWFAREVRLTRVKATLRDFGSLHGGAKERSDAAREADDDDEAGKDEAPLDPSFVIPLLLRMIRCPPEEAHRLPARELSERGCTALCLAALSSVDDRVRKCTQVALNEMEQLLAGVSAAEDALFHDRQQQLLLVHTVNEAVQQCLVENAENSTEAPSFSPLAALTLARVSMALSDAAHPAYRALNRMLMSRCVFTDDRERSRLGRWDLRQDFFPGFLSVLQGTDVVSSAGDEASTALHARTWLLETICCGLRAQLNQPPGNTGADSVALLERKHVVEFALTFLEGSLGFHAEDARQAAVVCDFLTLYTTFDAGLTDAVGRVGVLPIIRGHLVMLQNPKSIALHAALVELLRHLTRRLLFTTTRVKVASAIAEIVQGRTCVGLAHVVSKLGSHASSRLAGMKGLASTSMDREVKLLREALRALTESLALAENGLLLAALRDVDELDEDRSGEAGKFSELLDDFFSSCQVATCRRVLRAMMPPKAFLPMRQAAKPICDNVEDLLCLLFLGAHTLLVGVRGGEEADFSRLEGVVKEDLQRVLTVFSQSPGAGLEQDRQNSLSGPGIVAIAIAALAPAFKRLANADEKHRLATLLSSAAPQLCGYGPALILSSEPEKKAGASADLVEQFKADLLPERRVQAAPDGLVLCAGWCPLLLSDSTVEGRRLVATEESTGFAELWFKNQLDHLGLEKERRWRGADAGSTPRSRSKPVSKPESSRPKRRKSGEKQGTNGQKRRKTR</sequence>
<accession>A0A7R9UCB5</accession>
<gene>
    <name evidence="3" type="ORF">PPYR1160_LOCUS11317</name>
</gene>